<name>A0AAE1WJA1_9LAMI</name>
<gene>
    <name evidence="2" type="ORF">Sango_1908400</name>
</gene>
<protein>
    <recommendedName>
        <fullName evidence="1">Myb/SANT-like domain-containing protein</fullName>
    </recommendedName>
</protein>
<proteinExistence type="predicted"/>
<organism evidence="2 3">
    <name type="scientific">Sesamum angolense</name>
    <dbReference type="NCBI Taxonomy" id="2727404"/>
    <lineage>
        <taxon>Eukaryota</taxon>
        <taxon>Viridiplantae</taxon>
        <taxon>Streptophyta</taxon>
        <taxon>Embryophyta</taxon>
        <taxon>Tracheophyta</taxon>
        <taxon>Spermatophyta</taxon>
        <taxon>Magnoliopsida</taxon>
        <taxon>eudicotyledons</taxon>
        <taxon>Gunneridae</taxon>
        <taxon>Pentapetalae</taxon>
        <taxon>asterids</taxon>
        <taxon>lamiids</taxon>
        <taxon>Lamiales</taxon>
        <taxon>Pedaliaceae</taxon>
        <taxon>Sesamum</taxon>
    </lineage>
</organism>
<reference evidence="2" key="2">
    <citation type="journal article" date="2024" name="Plant">
        <title>Genomic evolution and insights into agronomic trait innovations of Sesamum species.</title>
        <authorList>
            <person name="Miao H."/>
            <person name="Wang L."/>
            <person name="Qu L."/>
            <person name="Liu H."/>
            <person name="Sun Y."/>
            <person name="Le M."/>
            <person name="Wang Q."/>
            <person name="Wei S."/>
            <person name="Zheng Y."/>
            <person name="Lin W."/>
            <person name="Duan Y."/>
            <person name="Cao H."/>
            <person name="Xiong S."/>
            <person name="Wang X."/>
            <person name="Wei L."/>
            <person name="Li C."/>
            <person name="Ma Q."/>
            <person name="Ju M."/>
            <person name="Zhao R."/>
            <person name="Li G."/>
            <person name="Mu C."/>
            <person name="Tian Q."/>
            <person name="Mei H."/>
            <person name="Zhang T."/>
            <person name="Gao T."/>
            <person name="Zhang H."/>
        </authorList>
    </citation>
    <scope>NUCLEOTIDE SEQUENCE</scope>
    <source>
        <strain evidence="2">K16</strain>
    </source>
</reference>
<dbReference type="PANTHER" id="PTHR46250">
    <property type="entry name" value="MYB/SANT-LIKE DNA-BINDING DOMAIN PROTEIN-RELATED"/>
    <property type="match status" value="1"/>
</dbReference>
<feature type="domain" description="Myb/SANT-like" evidence="1">
    <location>
        <begin position="19"/>
        <end position="97"/>
    </location>
</feature>
<evidence type="ECO:0000259" key="1">
    <source>
        <dbReference type="Pfam" id="PF12776"/>
    </source>
</evidence>
<reference evidence="2" key="1">
    <citation type="submission" date="2020-06" db="EMBL/GenBank/DDBJ databases">
        <authorList>
            <person name="Li T."/>
            <person name="Hu X."/>
            <person name="Zhang T."/>
            <person name="Song X."/>
            <person name="Zhang H."/>
            <person name="Dai N."/>
            <person name="Sheng W."/>
            <person name="Hou X."/>
            <person name="Wei L."/>
        </authorList>
    </citation>
    <scope>NUCLEOTIDE SEQUENCE</scope>
    <source>
        <strain evidence="2">K16</strain>
        <tissue evidence="2">Leaf</tissue>
    </source>
</reference>
<dbReference type="InterPro" id="IPR024752">
    <property type="entry name" value="Myb/SANT-like_dom"/>
</dbReference>
<dbReference type="PANTHER" id="PTHR46250:SF15">
    <property type="entry name" value="OS01G0523800 PROTEIN"/>
    <property type="match status" value="1"/>
</dbReference>
<dbReference type="EMBL" id="JACGWL010000010">
    <property type="protein sequence ID" value="KAK4394376.1"/>
    <property type="molecule type" value="Genomic_DNA"/>
</dbReference>
<evidence type="ECO:0000313" key="2">
    <source>
        <dbReference type="EMBL" id="KAK4394376.1"/>
    </source>
</evidence>
<sequence length="112" mass="12764">MDSKGRRMSYSRVKSLVVTGWKCDNGFKNGYLAQLEAHMAKNFPHGDIRAEPHITSKLNVWKKHYSTLIIMMTKSGLDWDESRNMVTVEDDNAWDDYVKVVSDGPNDKGDAL</sequence>
<dbReference type="Pfam" id="PF12776">
    <property type="entry name" value="Myb_DNA-bind_3"/>
    <property type="match status" value="1"/>
</dbReference>
<dbReference type="AlphaFoldDB" id="A0AAE1WJA1"/>
<dbReference type="Proteomes" id="UP001289374">
    <property type="component" value="Unassembled WGS sequence"/>
</dbReference>
<accession>A0AAE1WJA1</accession>
<evidence type="ECO:0000313" key="3">
    <source>
        <dbReference type="Proteomes" id="UP001289374"/>
    </source>
</evidence>
<comment type="caution">
    <text evidence="2">The sequence shown here is derived from an EMBL/GenBank/DDBJ whole genome shotgun (WGS) entry which is preliminary data.</text>
</comment>
<keyword evidence="3" id="KW-1185">Reference proteome</keyword>